<dbReference type="EMBL" id="CAJNJA010012479">
    <property type="protein sequence ID" value="CAE7297740.1"/>
    <property type="molecule type" value="Genomic_DNA"/>
</dbReference>
<feature type="non-terminal residue" evidence="1">
    <location>
        <position position="385"/>
    </location>
</feature>
<keyword evidence="2" id="KW-1185">Reference proteome</keyword>
<name>A0A812N629_9DINO</name>
<protein>
    <submittedName>
        <fullName evidence="1">Uncharacterized protein</fullName>
    </submittedName>
</protein>
<evidence type="ECO:0000313" key="2">
    <source>
        <dbReference type="Proteomes" id="UP000601435"/>
    </source>
</evidence>
<sequence length="385" mass="42592">MLSMLDPFTIAAASILSHRVRTWCVSKDGLLKVPYLILNYAASHADMRVIHALPAIEKAELVEFELWNNGCDNVWGNEEIHLRETDEPTSHEHFSVCLGWLFGAFPKLRRVAIIGLRNRLQLAPLLRSFRRCPALEELSLQDADFEDVAMCAAFEVVQALPAFRGLCILHLAVRPAFDGGDIDPESQTLTALAACSVSLPSLHTLCLCVSSREAARPGFVTALQRCIDVFPLRQLSLAGDRLVACSARHESAELCVNGCLSLEQVRARDAVFAEHVELGLTWRVISREVADAFPGVLQLVQAAQNATLQKSESEIQLLRRIFSLARGHASPDFQSIRKVALSSKPPCSECFPALYSFALRQTRALGLGFWEVLSQDFKRGFKGPT</sequence>
<dbReference type="InterPro" id="IPR032675">
    <property type="entry name" value="LRR_dom_sf"/>
</dbReference>
<accession>A0A812N629</accession>
<organism evidence="1 2">
    <name type="scientific">Symbiodinium necroappetens</name>
    <dbReference type="NCBI Taxonomy" id="1628268"/>
    <lineage>
        <taxon>Eukaryota</taxon>
        <taxon>Sar</taxon>
        <taxon>Alveolata</taxon>
        <taxon>Dinophyceae</taxon>
        <taxon>Suessiales</taxon>
        <taxon>Symbiodiniaceae</taxon>
        <taxon>Symbiodinium</taxon>
    </lineage>
</organism>
<dbReference type="Proteomes" id="UP000601435">
    <property type="component" value="Unassembled WGS sequence"/>
</dbReference>
<comment type="caution">
    <text evidence="1">The sequence shown here is derived from an EMBL/GenBank/DDBJ whole genome shotgun (WGS) entry which is preliminary data.</text>
</comment>
<gene>
    <name evidence="1" type="ORF">SNEC2469_LOCUS7324</name>
</gene>
<dbReference type="OrthoDB" id="420539at2759"/>
<dbReference type="SUPFAM" id="SSF52047">
    <property type="entry name" value="RNI-like"/>
    <property type="match status" value="1"/>
</dbReference>
<reference evidence="1" key="1">
    <citation type="submission" date="2021-02" db="EMBL/GenBank/DDBJ databases">
        <authorList>
            <person name="Dougan E. K."/>
            <person name="Rhodes N."/>
            <person name="Thang M."/>
            <person name="Chan C."/>
        </authorList>
    </citation>
    <scope>NUCLEOTIDE SEQUENCE</scope>
</reference>
<dbReference type="AlphaFoldDB" id="A0A812N629"/>
<evidence type="ECO:0000313" key="1">
    <source>
        <dbReference type="EMBL" id="CAE7297740.1"/>
    </source>
</evidence>
<dbReference type="Gene3D" id="3.80.10.10">
    <property type="entry name" value="Ribonuclease Inhibitor"/>
    <property type="match status" value="1"/>
</dbReference>
<proteinExistence type="predicted"/>